<evidence type="ECO:0000313" key="3">
    <source>
        <dbReference type="Proteomes" id="UP001499854"/>
    </source>
</evidence>
<dbReference type="PROSITE" id="PS51257">
    <property type="entry name" value="PROKAR_LIPOPROTEIN"/>
    <property type="match status" value="1"/>
</dbReference>
<dbReference type="RefSeq" id="WP_344655785.1">
    <property type="nucleotide sequence ID" value="NZ_BAAAQM010000004.1"/>
</dbReference>
<gene>
    <name evidence="2" type="ORF">GCM10009838_10640</name>
</gene>
<comment type="caution">
    <text evidence="2">The sequence shown here is derived from an EMBL/GenBank/DDBJ whole genome shotgun (WGS) entry which is preliminary data.</text>
</comment>
<proteinExistence type="predicted"/>
<dbReference type="InterPro" id="IPR050490">
    <property type="entry name" value="Bact_solute-bd_prot1"/>
</dbReference>
<accession>A0ABN2QQL1</accession>
<dbReference type="Pfam" id="PF01547">
    <property type="entry name" value="SBP_bac_1"/>
    <property type="match status" value="1"/>
</dbReference>
<dbReference type="PANTHER" id="PTHR43649:SF30">
    <property type="entry name" value="ABC TRANSPORTER SUBSTRATE-BINDING PROTEIN"/>
    <property type="match status" value="1"/>
</dbReference>
<evidence type="ECO:0000256" key="1">
    <source>
        <dbReference type="SAM" id="SignalP"/>
    </source>
</evidence>
<keyword evidence="3" id="KW-1185">Reference proteome</keyword>
<dbReference type="Gene3D" id="3.40.190.10">
    <property type="entry name" value="Periplasmic binding protein-like II"/>
    <property type="match status" value="1"/>
</dbReference>
<reference evidence="2 3" key="1">
    <citation type="journal article" date="2019" name="Int. J. Syst. Evol. Microbiol.">
        <title>The Global Catalogue of Microorganisms (GCM) 10K type strain sequencing project: providing services to taxonomists for standard genome sequencing and annotation.</title>
        <authorList>
            <consortium name="The Broad Institute Genomics Platform"/>
            <consortium name="The Broad Institute Genome Sequencing Center for Infectious Disease"/>
            <person name="Wu L."/>
            <person name="Ma J."/>
        </authorList>
    </citation>
    <scope>NUCLEOTIDE SEQUENCE [LARGE SCALE GENOMIC DNA]</scope>
    <source>
        <strain evidence="2 3">JCM 16013</strain>
    </source>
</reference>
<evidence type="ECO:0000313" key="2">
    <source>
        <dbReference type="EMBL" id="GAA1956610.1"/>
    </source>
</evidence>
<organism evidence="2 3">
    <name type="scientific">Catenulispora subtropica</name>
    <dbReference type="NCBI Taxonomy" id="450798"/>
    <lineage>
        <taxon>Bacteria</taxon>
        <taxon>Bacillati</taxon>
        <taxon>Actinomycetota</taxon>
        <taxon>Actinomycetes</taxon>
        <taxon>Catenulisporales</taxon>
        <taxon>Catenulisporaceae</taxon>
        <taxon>Catenulispora</taxon>
    </lineage>
</organism>
<name>A0ABN2QQL1_9ACTN</name>
<dbReference type="EMBL" id="BAAAQM010000004">
    <property type="protein sequence ID" value="GAA1956610.1"/>
    <property type="molecule type" value="Genomic_DNA"/>
</dbReference>
<feature type="signal peptide" evidence="1">
    <location>
        <begin position="1"/>
        <end position="20"/>
    </location>
</feature>
<dbReference type="InterPro" id="IPR006059">
    <property type="entry name" value="SBP"/>
</dbReference>
<dbReference type="PANTHER" id="PTHR43649">
    <property type="entry name" value="ARABINOSE-BINDING PROTEIN-RELATED"/>
    <property type="match status" value="1"/>
</dbReference>
<sequence>MKHRLTAGITAAALAATALAGCSSSSSGSSGSPGGGKITLTFSSYAWQEPTVAANKKIVADWNASHPDVQVQYIPVDANSVHDKLVTQFSSHTAPDIIHDEAADIAGFAQQGYLAKLDGLLPADLKSGIPQGVWDSATVNGSVYGVPSLLQSYTVFANTALLKQDGITLPTTSNPWTWQQFQAAAKQATTNGVFGVGWGLKSPVSTVVSMSLNYGGKFFYSDNGKTTMRFTAAEQQVPKTIHDMIFQDKSIAPTTVTEAGSDVLPGFLGGKYAMIVGGNYLSQQILKDKTGDFQWTMLPLLKGDTQNQMADPQTYSIARQSQHPQQAMQFLDYFLNAEHLSALAQGDWLAPSSTAAQQRLLADTKGQDGWEAVSDSVKYLVNSPTSQLSNYPRWKSQIATPAFQGYLAGSITLEQLGQKLTDGWNQVGAAGN</sequence>
<dbReference type="SUPFAM" id="SSF53850">
    <property type="entry name" value="Periplasmic binding protein-like II"/>
    <property type="match status" value="1"/>
</dbReference>
<protein>
    <submittedName>
        <fullName evidence="2">Sugar ABC transporter substrate-binding protein</fullName>
    </submittedName>
</protein>
<dbReference type="Proteomes" id="UP001499854">
    <property type="component" value="Unassembled WGS sequence"/>
</dbReference>
<keyword evidence="1" id="KW-0732">Signal</keyword>
<feature type="chain" id="PRO_5045391602" evidence="1">
    <location>
        <begin position="21"/>
        <end position="432"/>
    </location>
</feature>